<protein>
    <submittedName>
        <fullName evidence="1">Tellurite resistance protein TerB</fullName>
    </submittedName>
</protein>
<reference evidence="1 2" key="1">
    <citation type="submission" date="2016-09" db="EMBL/GenBank/DDBJ databases">
        <title>Rhizobium oryziradicis sp. nov., isolated from the root of rice.</title>
        <authorList>
            <person name="Zhao J."/>
            <person name="Zhang X."/>
        </authorList>
    </citation>
    <scope>NUCLEOTIDE SEQUENCE [LARGE SCALE GENOMIC DNA]</scope>
    <source>
        <strain evidence="1 2">N19</strain>
    </source>
</reference>
<dbReference type="Gene3D" id="1.10.3680.10">
    <property type="entry name" value="TerB-like"/>
    <property type="match status" value="1"/>
</dbReference>
<sequence length="137" mass="15097">MTTTVTVHDALIFAMVMASAVDNAMNDQEMERIGHLVETTPVFEGFPAENLITAASRCAALVAGPEGMEIALETIRDALPERLYDTAYALAVEVAAVDHTVRPEEIRFLQLLRDRFNLDKLTCAAIERSAIARHRKA</sequence>
<dbReference type="CDD" id="cd07176">
    <property type="entry name" value="terB"/>
    <property type="match status" value="1"/>
</dbReference>
<dbReference type="Proteomes" id="UP000186894">
    <property type="component" value="Unassembled WGS sequence"/>
</dbReference>
<dbReference type="EMBL" id="MKIM01000025">
    <property type="protein sequence ID" value="OLP45081.1"/>
    <property type="molecule type" value="Genomic_DNA"/>
</dbReference>
<dbReference type="InterPro" id="IPR029024">
    <property type="entry name" value="TerB-like"/>
</dbReference>
<comment type="caution">
    <text evidence="1">The sequence shown here is derived from an EMBL/GenBank/DDBJ whole genome shotgun (WGS) entry which is preliminary data.</text>
</comment>
<evidence type="ECO:0000313" key="2">
    <source>
        <dbReference type="Proteomes" id="UP000186894"/>
    </source>
</evidence>
<dbReference type="STRING" id="1867956.BJF95_17175"/>
<keyword evidence="2" id="KW-1185">Reference proteome</keyword>
<dbReference type="AlphaFoldDB" id="A0A1Q8ZSL2"/>
<dbReference type="RefSeq" id="WP_075638995.1">
    <property type="nucleotide sequence ID" value="NZ_MKIM01000025.1"/>
</dbReference>
<accession>A0A1Q8ZSL2</accession>
<dbReference type="OrthoDB" id="8448017at2"/>
<organism evidence="1 2">
    <name type="scientific">Rhizobium oryziradicis</name>
    <dbReference type="NCBI Taxonomy" id="1867956"/>
    <lineage>
        <taxon>Bacteria</taxon>
        <taxon>Pseudomonadati</taxon>
        <taxon>Pseudomonadota</taxon>
        <taxon>Alphaproteobacteria</taxon>
        <taxon>Hyphomicrobiales</taxon>
        <taxon>Rhizobiaceae</taxon>
        <taxon>Rhizobium/Agrobacterium group</taxon>
        <taxon>Rhizobium</taxon>
    </lineage>
</organism>
<proteinExistence type="predicted"/>
<dbReference type="SUPFAM" id="SSF158682">
    <property type="entry name" value="TerB-like"/>
    <property type="match status" value="1"/>
</dbReference>
<evidence type="ECO:0000313" key="1">
    <source>
        <dbReference type="EMBL" id="OLP45081.1"/>
    </source>
</evidence>
<name>A0A1Q8ZSL2_9HYPH</name>
<gene>
    <name evidence="1" type="ORF">BJF95_17175</name>
</gene>